<evidence type="ECO:0000256" key="1">
    <source>
        <dbReference type="ARBA" id="ARBA00005820"/>
    </source>
</evidence>
<dbReference type="PROSITE" id="PS51755">
    <property type="entry name" value="OMPR_PHOB"/>
    <property type="match status" value="1"/>
</dbReference>
<name>A0ABW2P5M1_9ACTN</name>
<dbReference type="Pfam" id="PF00486">
    <property type="entry name" value="Trans_reg_C"/>
    <property type="match status" value="1"/>
</dbReference>
<dbReference type="CDD" id="cd15831">
    <property type="entry name" value="BTAD"/>
    <property type="match status" value="1"/>
</dbReference>
<sequence length="255" mass="28472">MRFNLLGPLEVVSGGRMCTPTSSKQRQVLALLLMRANQVVSLDAIIEELWGDHPPHSAVTTAQTYIYQLRKSFSRELGEATSNRMLATSPPGYIFRIEFEATDYLTFETLVGQARALRNDGRTAGAARKTADALALWRGAPLSNVNYGRLLHGYAIHLEERRIAALQLRIEAEMELGHHHELIAELRALVTAHPFNEWFHAQLVVALNRCGRRSEALHAYQNARGLLSEELGLDPSPELQHAHEDVLRTGARALV</sequence>
<keyword evidence="4" id="KW-0804">Transcription</keyword>
<dbReference type="InterPro" id="IPR001867">
    <property type="entry name" value="OmpR/PhoB-type_DNA-bd"/>
</dbReference>
<evidence type="ECO:0000313" key="7">
    <source>
        <dbReference type="EMBL" id="MFC7383093.1"/>
    </source>
</evidence>
<organism evidence="7 8">
    <name type="scientific">Sphaerisporangium rhizosphaerae</name>
    <dbReference type="NCBI Taxonomy" id="2269375"/>
    <lineage>
        <taxon>Bacteria</taxon>
        <taxon>Bacillati</taxon>
        <taxon>Actinomycetota</taxon>
        <taxon>Actinomycetes</taxon>
        <taxon>Streptosporangiales</taxon>
        <taxon>Streptosporangiaceae</taxon>
        <taxon>Sphaerisporangium</taxon>
    </lineage>
</organism>
<feature type="domain" description="OmpR/PhoB-type" evidence="6">
    <location>
        <begin position="1"/>
        <end position="97"/>
    </location>
</feature>
<dbReference type="InterPro" id="IPR011990">
    <property type="entry name" value="TPR-like_helical_dom_sf"/>
</dbReference>
<evidence type="ECO:0000256" key="2">
    <source>
        <dbReference type="ARBA" id="ARBA00023015"/>
    </source>
</evidence>
<keyword evidence="8" id="KW-1185">Reference proteome</keyword>
<dbReference type="PANTHER" id="PTHR35807">
    <property type="entry name" value="TRANSCRIPTIONAL REGULATOR REDD-RELATED"/>
    <property type="match status" value="1"/>
</dbReference>
<reference evidence="8" key="1">
    <citation type="journal article" date="2019" name="Int. J. Syst. Evol. Microbiol.">
        <title>The Global Catalogue of Microorganisms (GCM) 10K type strain sequencing project: providing services to taxonomists for standard genome sequencing and annotation.</title>
        <authorList>
            <consortium name="The Broad Institute Genomics Platform"/>
            <consortium name="The Broad Institute Genome Sequencing Center for Infectious Disease"/>
            <person name="Wu L."/>
            <person name="Ma J."/>
        </authorList>
    </citation>
    <scope>NUCLEOTIDE SEQUENCE [LARGE SCALE GENOMIC DNA]</scope>
    <source>
        <strain evidence="8">CECT 7649</strain>
    </source>
</reference>
<dbReference type="SMART" id="SM00862">
    <property type="entry name" value="Trans_reg_C"/>
    <property type="match status" value="1"/>
</dbReference>
<dbReference type="Gene3D" id="1.10.10.10">
    <property type="entry name" value="Winged helix-like DNA-binding domain superfamily/Winged helix DNA-binding domain"/>
    <property type="match status" value="1"/>
</dbReference>
<dbReference type="SMART" id="SM01043">
    <property type="entry name" value="BTAD"/>
    <property type="match status" value="1"/>
</dbReference>
<evidence type="ECO:0000259" key="6">
    <source>
        <dbReference type="PROSITE" id="PS51755"/>
    </source>
</evidence>
<keyword evidence="2" id="KW-0805">Transcription regulation</keyword>
<comment type="caution">
    <text evidence="7">The sequence shown here is derived from an EMBL/GenBank/DDBJ whole genome shotgun (WGS) entry which is preliminary data.</text>
</comment>
<dbReference type="RefSeq" id="WP_380826501.1">
    <property type="nucleotide sequence ID" value="NZ_JBHTCG010000007.1"/>
</dbReference>
<dbReference type="SUPFAM" id="SSF48452">
    <property type="entry name" value="TPR-like"/>
    <property type="match status" value="1"/>
</dbReference>
<proteinExistence type="inferred from homology"/>
<evidence type="ECO:0000256" key="4">
    <source>
        <dbReference type="ARBA" id="ARBA00023163"/>
    </source>
</evidence>
<dbReference type="SUPFAM" id="SSF46894">
    <property type="entry name" value="C-terminal effector domain of the bipartite response regulators"/>
    <property type="match status" value="1"/>
</dbReference>
<feature type="DNA-binding region" description="OmpR/PhoB-type" evidence="5">
    <location>
        <begin position="1"/>
        <end position="97"/>
    </location>
</feature>
<accession>A0ABW2P5M1</accession>
<dbReference type="Proteomes" id="UP001596496">
    <property type="component" value="Unassembled WGS sequence"/>
</dbReference>
<comment type="similarity">
    <text evidence="1">Belongs to the AfsR/DnrI/RedD regulatory family.</text>
</comment>
<dbReference type="InterPro" id="IPR051677">
    <property type="entry name" value="AfsR-DnrI-RedD_regulator"/>
</dbReference>
<keyword evidence="3 5" id="KW-0238">DNA-binding</keyword>
<dbReference type="Gene3D" id="1.25.40.10">
    <property type="entry name" value="Tetratricopeptide repeat domain"/>
    <property type="match status" value="1"/>
</dbReference>
<gene>
    <name evidence="7" type="ORF">ACFQSB_12810</name>
</gene>
<dbReference type="InterPro" id="IPR005158">
    <property type="entry name" value="BTAD"/>
</dbReference>
<dbReference type="InterPro" id="IPR016032">
    <property type="entry name" value="Sig_transdc_resp-reg_C-effctor"/>
</dbReference>
<protein>
    <submittedName>
        <fullName evidence="7">BTAD domain-containing putative transcriptional regulator</fullName>
    </submittedName>
</protein>
<evidence type="ECO:0000256" key="3">
    <source>
        <dbReference type="ARBA" id="ARBA00023125"/>
    </source>
</evidence>
<evidence type="ECO:0000256" key="5">
    <source>
        <dbReference type="PROSITE-ProRule" id="PRU01091"/>
    </source>
</evidence>
<evidence type="ECO:0000313" key="8">
    <source>
        <dbReference type="Proteomes" id="UP001596496"/>
    </source>
</evidence>
<dbReference type="EMBL" id="JBHTCG010000007">
    <property type="protein sequence ID" value="MFC7383093.1"/>
    <property type="molecule type" value="Genomic_DNA"/>
</dbReference>
<dbReference type="InterPro" id="IPR036388">
    <property type="entry name" value="WH-like_DNA-bd_sf"/>
</dbReference>
<dbReference type="PANTHER" id="PTHR35807:SF1">
    <property type="entry name" value="TRANSCRIPTIONAL REGULATOR REDD"/>
    <property type="match status" value="1"/>
</dbReference>
<dbReference type="Pfam" id="PF03704">
    <property type="entry name" value="BTAD"/>
    <property type="match status" value="1"/>
</dbReference>